<keyword evidence="3" id="KW-1185">Reference proteome</keyword>
<dbReference type="Proteomes" id="UP000178953">
    <property type="component" value="Unassembled WGS sequence"/>
</dbReference>
<dbReference type="PANTHER" id="PTHR33495:SF13">
    <property type="entry name" value="ANTI-SIGMA-F FACTOR ANTAGONIST RSFB"/>
    <property type="match status" value="1"/>
</dbReference>
<dbReference type="GO" id="GO:0043856">
    <property type="term" value="F:anti-sigma factor antagonist activity"/>
    <property type="evidence" value="ECO:0007669"/>
    <property type="project" value="TreeGrafter"/>
</dbReference>
<sequence>MAEFSVTETWCDRVVIVTATGTIDSMTAPWLYNAAAVAVQKKPAGFVFDFSEVDLVASAGMQVLVTTLRMLGPNVGYAVVADGPATSRPLKIAGITDVIALYPGLDEALDHVAGSGG</sequence>
<proteinExistence type="predicted"/>
<dbReference type="AlphaFoldDB" id="A0A1E8Q7D0"/>
<reference evidence="2 3" key="1">
    <citation type="submission" date="2016-09" db="EMBL/GenBank/DDBJ databases">
        <title>genome sequence of Mycobacterium sp. 739 SCH.</title>
        <authorList>
            <person name="Greninger A.L."/>
            <person name="Qin X."/>
            <person name="Jerome K."/>
            <person name="Vora S."/>
            <person name="Quinn K."/>
        </authorList>
    </citation>
    <scope>NUCLEOTIDE SEQUENCE [LARGE SCALE GENOMIC DNA]</scope>
    <source>
        <strain evidence="2 3">SCH</strain>
    </source>
</reference>
<dbReference type="OrthoDB" id="3393696at2"/>
<dbReference type="CDD" id="cd07043">
    <property type="entry name" value="STAS_anti-anti-sigma_factors"/>
    <property type="match status" value="1"/>
</dbReference>
<evidence type="ECO:0000313" key="3">
    <source>
        <dbReference type="Proteomes" id="UP000178953"/>
    </source>
</evidence>
<dbReference type="EMBL" id="MCHX01000018">
    <property type="protein sequence ID" value="OFJ53990.1"/>
    <property type="molecule type" value="Genomic_DNA"/>
</dbReference>
<accession>A0A1E8Q7D0</accession>
<gene>
    <name evidence="2" type="ORF">BEL07_09670</name>
</gene>
<dbReference type="PANTHER" id="PTHR33495">
    <property type="entry name" value="ANTI-SIGMA FACTOR ANTAGONIST TM_1081-RELATED-RELATED"/>
    <property type="match status" value="1"/>
</dbReference>
<organism evidence="2 3">
    <name type="scientific">Mycolicibacterium grossiae</name>
    <dbReference type="NCBI Taxonomy" id="1552759"/>
    <lineage>
        <taxon>Bacteria</taxon>
        <taxon>Bacillati</taxon>
        <taxon>Actinomycetota</taxon>
        <taxon>Actinomycetes</taxon>
        <taxon>Mycobacteriales</taxon>
        <taxon>Mycobacteriaceae</taxon>
        <taxon>Mycolicibacterium</taxon>
    </lineage>
</organism>
<dbReference type="Gene3D" id="3.30.750.24">
    <property type="entry name" value="STAS domain"/>
    <property type="match status" value="1"/>
</dbReference>
<dbReference type="Pfam" id="PF01740">
    <property type="entry name" value="STAS"/>
    <property type="match status" value="1"/>
</dbReference>
<dbReference type="PROSITE" id="PS50801">
    <property type="entry name" value="STAS"/>
    <property type="match status" value="1"/>
</dbReference>
<evidence type="ECO:0000313" key="2">
    <source>
        <dbReference type="EMBL" id="OFJ53990.1"/>
    </source>
</evidence>
<feature type="domain" description="STAS" evidence="1">
    <location>
        <begin position="14"/>
        <end position="112"/>
    </location>
</feature>
<evidence type="ECO:0000259" key="1">
    <source>
        <dbReference type="PROSITE" id="PS50801"/>
    </source>
</evidence>
<name>A0A1E8Q7D0_9MYCO</name>
<protein>
    <recommendedName>
        <fullName evidence="1">STAS domain-containing protein</fullName>
    </recommendedName>
</protein>
<comment type="caution">
    <text evidence="2">The sequence shown here is derived from an EMBL/GenBank/DDBJ whole genome shotgun (WGS) entry which is preliminary data.</text>
</comment>
<dbReference type="InterPro" id="IPR002645">
    <property type="entry name" value="STAS_dom"/>
</dbReference>
<dbReference type="InterPro" id="IPR036513">
    <property type="entry name" value="STAS_dom_sf"/>
</dbReference>
<dbReference type="SUPFAM" id="SSF52091">
    <property type="entry name" value="SpoIIaa-like"/>
    <property type="match status" value="1"/>
</dbReference>